<dbReference type="InterPro" id="IPR036844">
    <property type="entry name" value="Hint_dom_sf"/>
</dbReference>
<dbReference type="Pfam" id="PF13692">
    <property type="entry name" value="Glyco_trans_1_4"/>
    <property type="match status" value="1"/>
</dbReference>
<dbReference type="InterPro" id="IPR030930">
    <property type="entry name" value="AIDA"/>
</dbReference>
<comment type="caution">
    <text evidence="2">The sequence shown here is derived from an EMBL/GenBank/DDBJ whole genome shotgun (WGS) entry which is preliminary data.</text>
</comment>
<dbReference type="InterPro" id="IPR028992">
    <property type="entry name" value="Hedgehog/Intein_dom"/>
</dbReference>
<dbReference type="SUPFAM" id="SSF51294">
    <property type="entry name" value="Hedgehog/intein (Hint) domain"/>
    <property type="match status" value="1"/>
</dbReference>
<dbReference type="Gene3D" id="3.40.50.2000">
    <property type="entry name" value="Glycogen Phosphorylase B"/>
    <property type="match status" value="1"/>
</dbReference>
<dbReference type="Proteomes" id="UP000597459">
    <property type="component" value="Unassembled WGS sequence"/>
</dbReference>
<dbReference type="Pfam" id="PF16168">
    <property type="entry name" value="AIDA"/>
    <property type="match status" value="1"/>
</dbReference>
<gene>
    <name evidence="2" type="ORF">GOB87_09495</name>
</gene>
<accession>A0A967EDD8</accession>
<feature type="domain" description="Hedgehog/Intein (Hint)" evidence="1">
    <location>
        <begin position="429"/>
        <end position="562"/>
    </location>
</feature>
<reference evidence="2" key="1">
    <citation type="submission" date="2019-11" db="EMBL/GenBank/DDBJ databases">
        <title>Description of new Acetobacter species.</title>
        <authorList>
            <person name="Cleenwerck I."/>
            <person name="Sombolestani A.S."/>
        </authorList>
    </citation>
    <scope>NUCLEOTIDE SEQUENCE</scope>
    <source>
        <strain evidence="2">LMG 1626</strain>
    </source>
</reference>
<dbReference type="NCBIfam" id="TIGR04415">
    <property type="entry name" value="O_hepto_targRPT"/>
    <property type="match status" value="3"/>
</dbReference>
<evidence type="ECO:0000313" key="2">
    <source>
        <dbReference type="EMBL" id="NHO54186.1"/>
    </source>
</evidence>
<proteinExistence type="predicted"/>
<protein>
    <submittedName>
        <fullName evidence="2">Glycosyltransferase</fullName>
    </submittedName>
</protein>
<evidence type="ECO:0000313" key="3">
    <source>
        <dbReference type="Proteomes" id="UP000597459"/>
    </source>
</evidence>
<dbReference type="EMBL" id="WOTH01000017">
    <property type="protein sequence ID" value="NHO54186.1"/>
    <property type="molecule type" value="Genomic_DNA"/>
</dbReference>
<dbReference type="InterPro" id="IPR012332">
    <property type="entry name" value="Autotransporter_pectin_lyase_C"/>
</dbReference>
<organism evidence="2 3">
    <name type="scientific">Acetobacter estunensis</name>
    <dbReference type="NCBI Taxonomy" id="104097"/>
    <lineage>
        <taxon>Bacteria</taxon>
        <taxon>Pseudomonadati</taxon>
        <taxon>Pseudomonadota</taxon>
        <taxon>Alphaproteobacteria</taxon>
        <taxon>Acetobacterales</taxon>
        <taxon>Acetobacteraceae</taxon>
        <taxon>Acetobacter</taxon>
    </lineage>
</organism>
<sequence>MRPGTFLVRAIQKESRQSSEGLMSDTTNTPLDVKSGTGITTLSSSVTSAIIESGGILSMTSGGVVSSVTVEDGGKLFVGKAGDHTSEPGVQGTVSGGTVAAGGILTISGGGLIENTTVATNAFVVASGAAASNVTLSGSNVLESLYGTDSGTVILAGTKQDINDGGVASGATVSAGGNQLILAGGSAYGTIAYGVAGLAQESITNAGYISGAQLIGSGALLHADAGSADGTLLISGGSALIESGAIMNDTTVESGGVLFVHAGGNASGVVVESGGHISGAGGTTAAGATVANITNATVQSGGELDAINTTVSGATVESNGCLVAYHDSGYTPTIDAVTVQAGGTLELVQSDITVTNLTLASGGMLALDALKGADTPSVSVSGDTVTITATSNGTTLTQTLSFADTQGALTPEEFSSADWSDGVLTYVACYLLGTLIAVENEEVPVETLRIGDHVRTASGALRPIRWIGRRSYAPEFVASNSSLFPVLFRAGSLGEGLPRRDLRVSAMHAMFLNGVLVPAGALINGHSIVRDESIGEVNYFHIELDTHDVLLAEGAASESYVEDGARGIFQNFSEYYTLYPDASREWAVRCAPYVDEGETLRAIRAKLEEHASLLEMAEVMQEFEDDSRFQGWLDSVTHSRIEGWAWDARHPFDMACVEILVDGRSIATLSADRQRGDIARAGMGAGWAGFRLDLDEPLDWRCAHRIEVRHAVSKVPLSGSPKMLEPLEVLDEAMEHAITRAVKGLASRPERLRALSFMTEQVERLRAQEAECDMRRDEVEALGKARRRAGRAAASMPEIRRALVLAETLPCDGLSSEATTLLSHMRGLKRLGYDVTFAAVDQCVPAAMAAELDAEGVSVAQAPLYTSVDDLLRRQADGFEVMYLRGQSVALAYAGLARRYLPRARLLFALRSLRHLALARRAEVQQVPELGRAVAQLRTQELTTALLCDAVIVHSEMEATSLRTLAPMLNVHVAPWDVTGVPTSVDAAQRSGVAFLGHYGHMETLEAASWLVRDVMPRVWAQASHIRCVLAGEGPQDVVSALARAADETCGGVEVVGPVDNLSRDLFSAVRLGVASQRLGAGVAAKVVDTFAAGLPCVMTPVAAEGLSLSKRLETLVCGDANSMARRIVRLHDTPEKAEALGRSGQRMVQAAFTADAVASGLAAALNVTMPAVRLRA</sequence>
<keyword evidence="3" id="KW-1185">Reference proteome</keyword>
<evidence type="ECO:0000259" key="1">
    <source>
        <dbReference type="Pfam" id="PF13403"/>
    </source>
</evidence>
<dbReference type="AlphaFoldDB" id="A0A967EDD8"/>
<name>A0A967EDD8_9PROT</name>
<dbReference type="Gene3D" id="2.160.20.20">
    <property type="match status" value="1"/>
</dbReference>
<dbReference type="SUPFAM" id="SSF53756">
    <property type="entry name" value="UDP-Glycosyltransferase/glycogen phosphorylase"/>
    <property type="match status" value="1"/>
</dbReference>
<dbReference type="Pfam" id="PF13403">
    <property type="entry name" value="Hint_2"/>
    <property type="match status" value="1"/>
</dbReference>